<gene>
    <name evidence="1" type="ORF">OUY22_07695</name>
</gene>
<keyword evidence="2" id="KW-1185">Reference proteome</keyword>
<dbReference type="RefSeq" id="WP_270154102.1">
    <property type="nucleotide sequence ID" value="NZ_JAPNNL010000019.1"/>
</dbReference>
<comment type="caution">
    <text evidence="1">The sequence shown here is derived from an EMBL/GenBank/DDBJ whole genome shotgun (WGS) entry which is preliminary data.</text>
</comment>
<dbReference type="Proteomes" id="UP001144036">
    <property type="component" value="Unassembled WGS sequence"/>
</dbReference>
<evidence type="ECO:0000313" key="2">
    <source>
        <dbReference type="Proteomes" id="UP001144036"/>
    </source>
</evidence>
<protein>
    <submittedName>
        <fullName evidence="1">Uncharacterized protein</fullName>
    </submittedName>
</protein>
<accession>A0ABT4S8P7</accession>
<evidence type="ECO:0000313" key="1">
    <source>
        <dbReference type="EMBL" id="MDA0633300.1"/>
    </source>
</evidence>
<dbReference type="EMBL" id="JAPNNL010000019">
    <property type="protein sequence ID" value="MDA0633300.1"/>
    <property type="molecule type" value="Genomic_DNA"/>
</dbReference>
<reference evidence="1" key="1">
    <citation type="submission" date="2022-11" db="EMBL/GenBank/DDBJ databases">
        <title>Nonomuraea corallina sp. nov., a new species of the genus Nonomuraea isolated from sea side sediment in Thai sea.</title>
        <authorList>
            <person name="Ngamcharungchit C."/>
            <person name="Matsumoto A."/>
            <person name="Suriyachadkun C."/>
            <person name="Panbangred W."/>
            <person name="Inahashi Y."/>
            <person name="Intra B."/>
        </authorList>
    </citation>
    <scope>NUCLEOTIDE SEQUENCE</scope>
    <source>
        <strain evidence="1">MCN248</strain>
    </source>
</reference>
<sequence>MAWDDEDFELRLAGSPHELEGFLGAQPGTARMTAGFCWVAWRQRRFGPWRGLVRARADRRRWLRRPPVADRPERTVGLTRHIQI</sequence>
<organism evidence="1 2">
    <name type="scientific">Nonomuraea corallina</name>
    <dbReference type="NCBI Taxonomy" id="2989783"/>
    <lineage>
        <taxon>Bacteria</taxon>
        <taxon>Bacillati</taxon>
        <taxon>Actinomycetota</taxon>
        <taxon>Actinomycetes</taxon>
        <taxon>Streptosporangiales</taxon>
        <taxon>Streptosporangiaceae</taxon>
        <taxon>Nonomuraea</taxon>
    </lineage>
</organism>
<name>A0ABT4S8P7_9ACTN</name>
<proteinExistence type="predicted"/>